<sequence>MRREDGSCTKHKFLTGSIIAHHVVAEIEGRIERYLKQAIVDKNPVVASAALVSGIHLLQIRQNDRLAVNKLGTCGRCSLSCLAVESMNWTNREIYLHTEYFGQYGKVLKVSMSRIAASTIQQFPNNACNVSLWKPLAAFEGKATLKVLIFSGV</sequence>
<dbReference type="GO" id="GO:0030126">
    <property type="term" value="C:COPI vesicle coat"/>
    <property type="evidence" value="ECO:0007669"/>
    <property type="project" value="TreeGrafter"/>
</dbReference>
<dbReference type="InterPro" id="IPR017106">
    <property type="entry name" value="Coatomer_gsu"/>
</dbReference>
<dbReference type="AlphaFoldDB" id="A0A9D3VHV4"/>
<dbReference type="GO" id="GO:0005783">
    <property type="term" value="C:endoplasmic reticulum"/>
    <property type="evidence" value="ECO:0007669"/>
    <property type="project" value="TreeGrafter"/>
</dbReference>
<proteinExistence type="predicted"/>
<dbReference type="GO" id="GO:0000139">
    <property type="term" value="C:Golgi membrane"/>
    <property type="evidence" value="ECO:0007669"/>
    <property type="project" value="TreeGrafter"/>
</dbReference>
<dbReference type="GO" id="GO:0006888">
    <property type="term" value="P:endoplasmic reticulum to Golgi vesicle-mediated transport"/>
    <property type="evidence" value="ECO:0007669"/>
    <property type="project" value="TreeGrafter"/>
</dbReference>
<dbReference type="GO" id="GO:0005793">
    <property type="term" value="C:endoplasmic reticulum-Golgi intermediate compartment"/>
    <property type="evidence" value="ECO:0007669"/>
    <property type="project" value="TreeGrafter"/>
</dbReference>
<accession>A0A9D3VHV4</accession>
<organism evidence="1 2">
    <name type="scientific">Gossypium stocksii</name>
    <dbReference type="NCBI Taxonomy" id="47602"/>
    <lineage>
        <taxon>Eukaryota</taxon>
        <taxon>Viridiplantae</taxon>
        <taxon>Streptophyta</taxon>
        <taxon>Embryophyta</taxon>
        <taxon>Tracheophyta</taxon>
        <taxon>Spermatophyta</taxon>
        <taxon>Magnoliopsida</taxon>
        <taxon>eudicotyledons</taxon>
        <taxon>Gunneridae</taxon>
        <taxon>Pentapetalae</taxon>
        <taxon>rosids</taxon>
        <taxon>malvids</taxon>
        <taxon>Malvales</taxon>
        <taxon>Malvaceae</taxon>
        <taxon>Malvoideae</taxon>
        <taxon>Gossypium</taxon>
    </lineage>
</organism>
<keyword evidence="2" id="KW-1185">Reference proteome</keyword>
<dbReference type="GO" id="GO:0009306">
    <property type="term" value="P:protein secretion"/>
    <property type="evidence" value="ECO:0007669"/>
    <property type="project" value="TreeGrafter"/>
</dbReference>
<dbReference type="PANTHER" id="PTHR10261">
    <property type="entry name" value="COATOMER SUBUNIT GAMMA"/>
    <property type="match status" value="1"/>
</dbReference>
<reference evidence="1 2" key="1">
    <citation type="journal article" date="2021" name="Plant Biotechnol. J.">
        <title>Multi-omics assisted identification of the key and species-specific regulatory components of drought-tolerant mechanisms in Gossypium stocksii.</title>
        <authorList>
            <person name="Yu D."/>
            <person name="Ke L."/>
            <person name="Zhang D."/>
            <person name="Wu Y."/>
            <person name="Sun Y."/>
            <person name="Mei J."/>
            <person name="Sun J."/>
            <person name="Sun Y."/>
        </authorList>
    </citation>
    <scope>NUCLEOTIDE SEQUENCE [LARGE SCALE GENOMIC DNA]</scope>
    <source>
        <strain evidence="2">cv. E1</strain>
        <tissue evidence="1">Leaf</tissue>
    </source>
</reference>
<gene>
    <name evidence="1" type="ORF">J1N35_023191</name>
</gene>
<dbReference type="GO" id="GO:0006891">
    <property type="term" value="P:intra-Golgi vesicle-mediated transport"/>
    <property type="evidence" value="ECO:0007669"/>
    <property type="project" value="TreeGrafter"/>
</dbReference>
<dbReference type="OrthoDB" id="10537358at2759"/>
<comment type="caution">
    <text evidence="1">The sequence shown here is derived from an EMBL/GenBank/DDBJ whole genome shotgun (WGS) entry which is preliminary data.</text>
</comment>
<protein>
    <submittedName>
        <fullName evidence="1">Uncharacterized protein</fullName>
    </submittedName>
</protein>
<dbReference type="Proteomes" id="UP000828251">
    <property type="component" value="Unassembled WGS sequence"/>
</dbReference>
<evidence type="ECO:0000313" key="2">
    <source>
        <dbReference type="Proteomes" id="UP000828251"/>
    </source>
</evidence>
<evidence type="ECO:0000313" key="1">
    <source>
        <dbReference type="EMBL" id="KAH1083430.1"/>
    </source>
</evidence>
<dbReference type="EMBL" id="JAIQCV010000007">
    <property type="protein sequence ID" value="KAH1083430.1"/>
    <property type="molecule type" value="Genomic_DNA"/>
</dbReference>
<dbReference type="PANTHER" id="PTHR10261:SF0">
    <property type="entry name" value="COATOMER SUBUNIT GAMMA-2"/>
    <property type="match status" value="1"/>
</dbReference>
<name>A0A9D3VHV4_9ROSI</name>